<evidence type="ECO:0000313" key="7">
    <source>
        <dbReference type="EMBL" id="CAD5208605.1"/>
    </source>
</evidence>
<dbReference type="CDD" id="cd09355">
    <property type="entry name" value="LIM2_Ajuba_like"/>
    <property type="match status" value="1"/>
</dbReference>
<name>A0A1I7RVT8_BURXY</name>
<reference evidence="8" key="2">
    <citation type="submission" date="2020-08" db="EMBL/GenBank/DDBJ databases">
        <authorList>
            <person name="Kikuchi T."/>
        </authorList>
    </citation>
    <scope>NUCLEOTIDE SEQUENCE</scope>
    <source>
        <strain evidence="7">Ka4C1</strain>
    </source>
</reference>
<evidence type="ECO:0000256" key="3">
    <source>
        <dbReference type="ARBA" id="ARBA00023038"/>
    </source>
</evidence>
<evidence type="ECO:0000313" key="8">
    <source>
        <dbReference type="EMBL" id="CAG9082164.1"/>
    </source>
</evidence>
<keyword evidence="3 4" id="KW-0440">LIM domain</keyword>
<feature type="compositionally biased region" description="Basic and acidic residues" evidence="5">
    <location>
        <begin position="41"/>
        <end position="71"/>
    </location>
</feature>
<feature type="compositionally biased region" description="Polar residues" evidence="5">
    <location>
        <begin position="227"/>
        <end position="241"/>
    </location>
</feature>
<dbReference type="GO" id="GO:0035331">
    <property type="term" value="P:negative regulation of hippo signaling"/>
    <property type="evidence" value="ECO:0007669"/>
    <property type="project" value="TreeGrafter"/>
</dbReference>
<evidence type="ECO:0000313" key="10">
    <source>
        <dbReference type="Proteomes" id="UP000659654"/>
    </source>
</evidence>
<dbReference type="GO" id="GO:0001666">
    <property type="term" value="P:response to hypoxia"/>
    <property type="evidence" value="ECO:0007669"/>
    <property type="project" value="TreeGrafter"/>
</dbReference>
<dbReference type="PROSITE" id="PS00478">
    <property type="entry name" value="LIM_DOMAIN_1"/>
    <property type="match status" value="1"/>
</dbReference>
<feature type="region of interest" description="Disordered" evidence="5">
    <location>
        <begin position="41"/>
        <end position="73"/>
    </location>
</feature>
<keyword evidence="2 4" id="KW-0862">Zinc</keyword>
<accession>A0A1I7RVT8</accession>
<dbReference type="InterPro" id="IPR047172">
    <property type="entry name" value="Ajuba-like"/>
</dbReference>
<dbReference type="GO" id="GO:0003714">
    <property type="term" value="F:transcription corepressor activity"/>
    <property type="evidence" value="ECO:0007669"/>
    <property type="project" value="TreeGrafter"/>
</dbReference>
<dbReference type="GO" id="GO:0005912">
    <property type="term" value="C:adherens junction"/>
    <property type="evidence" value="ECO:0007669"/>
    <property type="project" value="TreeGrafter"/>
</dbReference>
<feature type="compositionally biased region" description="Low complexity" evidence="5">
    <location>
        <begin position="102"/>
        <end position="112"/>
    </location>
</feature>
<dbReference type="PANTHER" id="PTHR24219:SF4">
    <property type="entry name" value="LIM DOMAIN-CONTAINING PROTEIN JUB"/>
    <property type="match status" value="1"/>
</dbReference>
<dbReference type="InterPro" id="IPR047247">
    <property type="entry name" value="Ajuba-like_LIM2"/>
</dbReference>
<sequence length="375" mass="43625">MADDSHRRLLNELNSLNIRAQRNNNNGTTLYEQFKKLEDFEAKKRSEKDPPPKDPKKVITKDEAQKLRESVLRANRPVNPWFTSEDINRYKNLTSPTNIDMASPRSAASPSPVRKVDPRPEPLYSPPEKRFESVQKERRIPVRVERTEHHYENPQPKKSEPLRSVLNTKPQMKRLVDFVPSVQRGVPNRNMTQTIENFTHLKELELIEAETQKRKVRLEQHMERQKNTANSDGRSSASTYYFSDDSSESPSKCEDIYVQRSQLPKCENCFSTINDVILQALGKSFHPTCFRCYHCNMCLDGIPFASDANDRVYCVPDYEKLFVPICTRCQDPVNLNGKPIPKSLSPMYTDIMKNQSRVNDFSYSQPNPWSHNYRR</sequence>
<dbReference type="PANTHER" id="PTHR24219">
    <property type="entry name" value="LIM DOMAIN-CONTAINING PROTEIN JUB"/>
    <property type="match status" value="1"/>
</dbReference>
<dbReference type="WBParaSite" id="BXY_0485000.1">
    <property type="protein sequence ID" value="BXY_0485000.1"/>
    <property type="gene ID" value="BXY_0485000"/>
</dbReference>
<dbReference type="EMBL" id="CAJFDI010000001">
    <property type="protein sequence ID" value="CAD5208605.1"/>
    <property type="molecule type" value="Genomic_DNA"/>
</dbReference>
<evidence type="ECO:0000256" key="2">
    <source>
        <dbReference type="ARBA" id="ARBA00022833"/>
    </source>
</evidence>
<keyword evidence="1 4" id="KW-0479">Metal-binding</keyword>
<dbReference type="GO" id="GO:0005634">
    <property type="term" value="C:nucleus"/>
    <property type="evidence" value="ECO:0007669"/>
    <property type="project" value="TreeGrafter"/>
</dbReference>
<dbReference type="Proteomes" id="UP000582659">
    <property type="component" value="Unassembled WGS sequence"/>
</dbReference>
<dbReference type="InterPro" id="IPR001781">
    <property type="entry name" value="Znf_LIM"/>
</dbReference>
<protein>
    <submittedName>
        <fullName evidence="7">(pine wood nematode) hypothetical protein</fullName>
    </submittedName>
    <submittedName>
        <fullName evidence="11">LIM zinc-binding domain-containing protein</fullName>
    </submittedName>
</protein>
<dbReference type="OrthoDB" id="25414at2759"/>
<dbReference type="Proteomes" id="UP000659654">
    <property type="component" value="Unassembled WGS sequence"/>
</dbReference>
<evidence type="ECO:0000313" key="9">
    <source>
        <dbReference type="Proteomes" id="UP000095284"/>
    </source>
</evidence>
<feature type="domain" description="LIM zinc-binding" evidence="6">
    <location>
        <begin position="264"/>
        <end position="324"/>
    </location>
</feature>
<dbReference type="SMART" id="SM00132">
    <property type="entry name" value="LIM"/>
    <property type="match status" value="1"/>
</dbReference>
<proteinExistence type="predicted"/>
<feature type="region of interest" description="Disordered" evidence="5">
    <location>
        <begin position="94"/>
        <end position="135"/>
    </location>
</feature>
<dbReference type="PROSITE" id="PS50023">
    <property type="entry name" value="LIM_DOMAIN_2"/>
    <property type="match status" value="1"/>
</dbReference>
<evidence type="ECO:0000259" key="6">
    <source>
        <dbReference type="PROSITE" id="PS50023"/>
    </source>
</evidence>
<dbReference type="GO" id="GO:0046872">
    <property type="term" value="F:metal ion binding"/>
    <property type="evidence" value="ECO:0007669"/>
    <property type="project" value="UniProtKB-KW"/>
</dbReference>
<keyword evidence="10" id="KW-1185">Reference proteome</keyword>
<dbReference type="Proteomes" id="UP000095284">
    <property type="component" value="Unplaced"/>
</dbReference>
<gene>
    <name evidence="7" type="ORF">BXYJ_LOCUS841</name>
</gene>
<dbReference type="AlphaFoldDB" id="A0A1I7RVT8"/>
<organism evidence="9 11">
    <name type="scientific">Bursaphelenchus xylophilus</name>
    <name type="common">Pinewood nematode worm</name>
    <name type="synonym">Aphelenchoides xylophilus</name>
    <dbReference type="NCBI Taxonomy" id="6326"/>
    <lineage>
        <taxon>Eukaryota</taxon>
        <taxon>Metazoa</taxon>
        <taxon>Ecdysozoa</taxon>
        <taxon>Nematoda</taxon>
        <taxon>Chromadorea</taxon>
        <taxon>Rhabditida</taxon>
        <taxon>Tylenchina</taxon>
        <taxon>Tylenchomorpha</taxon>
        <taxon>Aphelenchoidea</taxon>
        <taxon>Aphelenchoididae</taxon>
        <taxon>Bursaphelenchus</taxon>
    </lineage>
</organism>
<reference evidence="11" key="1">
    <citation type="submission" date="2016-11" db="UniProtKB">
        <authorList>
            <consortium name="WormBaseParasite"/>
        </authorList>
    </citation>
    <scope>IDENTIFICATION</scope>
</reference>
<dbReference type="Pfam" id="PF00412">
    <property type="entry name" value="LIM"/>
    <property type="match status" value="1"/>
</dbReference>
<feature type="region of interest" description="Disordered" evidence="5">
    <location>
        <begin position="222"/>
        <end position="251"/>
    </location>
</feature>
<dbReference type="GO" id="GO:0005667">
    <property type="term" value="C:transcription regulator complex"/>
    <property type="evidence" value="ECO:0007669"/>
    <property type="project" value="TreeGrafter"/>
</dbReference>
<evidence type="ECO:0000256" key="5">
    <source>
        <dbReference type="SAM" id="MobiDB-lite"/>
    </source>
</evidence>
<dbReference type="SUPFAM" id="SSF57716">
    <property type="entry name" value="Glucocorticoid receptor-like (DNA-binding domain)"/>
    <property type="match status" value="2"/>
</dbReference>
<dbReference type="eggNOG" id="KOG1701">
    <property type="taxonomic scope" value="Eukaryota"/>
</dbReference>
<dbReference type="Gene3D" id="2.10.110.10">
    <property type="entry name" value="Cysteine Rich Protein"/>
    <property type="match status" value="1"/>
</dbReference>
<dbReference type="GO" id="GO:0007010">
    <property type="term" value="P:cytoskeleton organization"/>
    <property type="evidence" value="ECO:0007669"/>
    <property type="project" value="TreeGrafter"/>
</dbReference>
<evidence type="ECO:0000313" key="11">
    <source>
        <dbReference type="WBParaSite" id="BXY_0485000.1"/>
    </source>
</evidence>
<evidence type="ECO:0000256" key="1">
    <source>
        <dbReference type="ARBA" id="ARBA00022723"/>
    </source>
</evidence>
<dbReference type="GO" id="GO:0000932">
    <property type="term" value="C:P-body"/>
    <property type="evidence" value="ECO:0007669"/>
    <property type="project" value="TreeGrafter"/>
</dbReference>
<evidence type="ECO:0000256" key="4">
    <source>
        <dbReference type="PROSITE-ProRule" id="PRU00125"/>
    </source>
</evidence>
<dbReference type="EMBL" id="CAJFCV020000001">
    <property type="protein sequence ID" value="CAG9082164.1"/>
    <property type="molecule type" value="Genomic_DNA"/>
</dbReference>